<organism evidence="2 3">
    <name type="scientific">Massariosphaeria phaeospora</name>
    <dbReference type="NCBI Taxonomy" id="100035"/>
    <lineage>
        <taxon>Eukaryota</taxon>
        <taxon>Fungi</taxon>
        <taxon>Dikarya</taxon>
        <taxon>Ascomycota</taxon>
        <taxon>Pezizomycotina</taxon>
        <taxon>Dothideomycetes</taxon>
        <taxon>Pleosporomycetidae</taxon>
        <taxon>Pleosporales</taxon>
        <taxon>Pleosporales incertae sedis</taxon>
        <taxon>Massariosphaeria</taxon>
    </lineage>
</organism>
<evidence type="ECO:0000256" key="1">
    <source>
        <dbReference type="SAM" id="MobiDB-lite"/>
    </source>
</evidence>
<evidence type="ECO:0000313" key="3">
    <source>
        <dbReference type="Proteomes" id="UP000481861"/>
    </source>
</evidence>
<protein>
    <submittedName>
        <fullName evidence="2">Uncharacterized protein</fullName>
    </submittedName>
</protein>
<dbReference type="OrthoDB" id="5423564at2759"/>
<comment type="caution">
    <text evidence="2">The sequence shown here is derived from an EMBL/GenBank/DDBJ whole genome shotgun (WGS) entry which is preliminary data.</text>
</comment>
<reference evidence="2 3" key="1">
    <citation type="submission" date="2020-01" db="EMBL/GenBank/DDBJ databases">
        <authorList>
            <consortium name="DOE Joint Genome Institute"/>
            <person name="Haridas S."/>
            <person name="Albert R."/>
            <person name="Binder M."/>
            <person name="Bloem J."/>
            <person name="Labutti K."/>
            <person name="Salamov A."/>
            <person name="Andreopoulos B."/>
            <person name="Baker S.E."/>
            <person name="Barry K."/>
            <person name="Bills G."/>
            <person name="Bluhm B.H."/>
            <person name="Cannon C."/>
            <person name="Castanera R."/>
            <person name="Culley D.E."/>
            <person name="Daum C."/>
            <person name="Ezra D."/>
            <person name="Gonzalez J.B."/>
            <person name="Henrissat B."/>
            <person name="Kuo A."/>
            <person name="Liang C."/>
            <person name="Lipzen A."/>
            <person name="Lutzoni F."/>
            <person name="Magnuson J."/>
            <person name="Mondo S."/>
            <person name="Nolan M."/>
            <person name="Ohm R."/>
            <person name="Pangilinan J."/>
            <person name="Park H.-J.H."/>
            <person name="Ramirez L."/>
            <person name="Alfaro M."/>
            <person name="Sun H."/>
            <person name="Tritt A."/>
            <person name="Yoshinaga Y."/>
            <person name="Zwiers L.-H.L."/>
            <person name="Turgeon B.G."/>
            <person name="Goodwin S.B."/>
            <person name="Spatafora J.W."/>
            <person name="Crous P.W."/>
            <person name="Grigoriev I.V."/>
        </authorList>
    </citation>
    <scope>NUCLEOTIDE SEQUENCE [LARGE SCALE GENOMIC DNA]</scope>
    <source>
        <strain evidence="2 3">CBS 611.86</strain>
    </source>
</reference>
<dbReference type="AlphaFoldDB" id="A0A7C8I5R4"/>
<accession>A0A7C8I5R4</accession>
<feature type="compositionally biased region" description="Basic residues" evidence="1">
    <location>
        <begin position="25"/>
        <end position="37"/>
    </location>
</feature>
<evidence type="ECO:0000313" key="2">
    <source>
        <dbReference type="EMBL" id="KAF2871489.1"/>
    </source>
</evidence>
<dbReference type="EMBL" id="JAADJZ010000011">
    <property type="protein sequence ID" value="KAF2871489.1"/>
    <property type="molecule type" value="Genomic_DNA"/>
</dbReference>
<proteinExistence type="predicted"/>
<keyword evidence="3" id="KW-1185">Reference proteome</keyword>
<sequence length="308" mass="35599">MASDSAMNEAGLARPHTFRDLRAASRPKQRLHARREKYNHFRTISPADIPTRMSSTASENSERQEEGNSSTQQKHCVPVCSNKCAFPGGLSTAPISTFSRRFVYQEAQGWRKSHCGCCTRNSASKRVYNKKDRHREIASETWRDDVGMSYESFWMMINVCLDEIYTILTPQRLTDNDKRRFRAQVHCRLLRDDSYTWYWHRNDSGCWYLSEYGSGMGKCGDSWEDCHCKVYEGEDWDPEAVQRCSLVEWTRGALRDMLREEGEGEGEAETDSRSELVVWEELGEDWEVLSAVESEGWSELEPVLSVDI</sequence>
<dbReference type="Proteomes" id="UP000481861">
    <property type="component" value="Unassembled WGS sequence"/>
</dbReference>
<feature type="region of interest" description="Disordered" evidence="1">
    <location>
        <begin position="1"/>
        <end position="72"/>
    </location>
</feature>
<name>A0A7C8I5R4_9PLEO</name>
<gene>
    <name evidence="2" type="ORF">BDV95DRAFT_572120</name>
</gene>